<name>U5E6I7_NOCAS</name>
<organism evidence="2 3">
    <name type="scientific">Nocardia asteroides NBRC 15531</name>
    <dbReference type="NCBI Taxonomy" id="1110697"/>
    <lineage>
        <taxon>Bacteria</taxon>
        <taxon>Bacillati</taxon>
        <taxon>Actinomycetota</taxon>
        <taxon>Actinomycetes</taxon>
        <taxon>Mycobacteriales</taxon>
        <taxon>Nocardiaceae</taxon>
        <taxon>Nocardia</taxon>
    </lineage>
</organism>
<keyword evidence="3" id="KW-1185">Reference proteome</keyword>
<reference evidence="2 3" key="1">
    <citation type="journal article" date="2014" name="BMC Genomics">
        <title>Genome based analysis of type-I polyketide synthase and nonribosomal peptide synthetase gene clusters in seven strains of five representative Nocardia species.</title>
        <authorList>
            <person name="Komaki H."/>
            <person name="Ichikawa N."/>
            <person name="Hosoyama A."/>
            <person name="Takahashi-Nakaguchi A."/>
            <person name="Matsuzawa T."/>
            <person name="Suzuki K."/>
            <person name="Fujita N."/>
            <person name="Gonoi T."/>
        </authorList>
    </citation>
    <scope>NUCLEOTIDE SEQUENCE [LARGE SCALE GENOMIC DNA]</scope>
    <source>
        <strain evidence="2 3">NBRC 15531</strain>
    </source>
</reference>
<evidence type="ECO:0000256" key="1">
    <source>
        <dbReference type="SAM" id="SignalP"/>
    </source>
</evidence>
<sequence length="74" mass="7318">MKRFAILAAAVTAIGAASAGLATATPAQPALSQPPTAQPVVLQTGSAVIDLLAYFAAGCFGSWSPAPPPHCVTQ</sequence>
<dbReference type="OrthoDB" id="4570461at2"/>
<feature type="chain" id="PRO_5038632196" evidence="1">
    <location>
        <begin position="25"/>
        <end position="74"/>
    </location>
</feature>
<dbReference type="eggNOG" id="ENOG5030NRD">
    <property type="taxonomic scope" value="Bacteria"/>
</dbReference>
<dbReference type="RefSeq" id="WP_019044800.1">
    <property type="nucleotide sequence ID" value="NZ_BAFO02000013.1"/>
</dbReference>
<dbReference type="Proteomes" id="UP000017048">
    <property type="component" value="Unassembled WGS sequence"/>
</dbReference>
<evidence type="ECO:0000313" key="2">
    <source>
        <dbReference type="EMBL" id="GAD82805.1"/>
    </source>
</evidence>
<dbReference type="GeneID" id="91514906"/>
<comment type="caution">
    <text evidence="2">The sequence shown here is derived from an EMBL/GenBank/DDBJ whole genome shotgun (WGS) entry which is preliminary data.</text>
</comment>
<proteinExistence type="predicted"/>
<gene>
    <name evidence="2" type="ORF">NCAST_13_00790</name>
</gene>
<keyword evidence="1" id="KW-0732">Signal</keyword>
<dbReference type="AlphaFoldDB" id="U5E6I7"/>
<dbReference type="EMBL" id="BAFO02000013">
    <property type="protein sequence ID" value="GAD82805.1"/>
    <property type="molecule type" value="Genomic_DNA"/>
</dbReference>
<protein>
    <submittedName>
        <fullName evidence="2">Uncharacterized protein</fullName>
    </submittedName>
</protein>
<accession>U5E6I7</accession>
<feature type="signal peptide" evidence="1">
    <location>
        <begin position="1"/>
        <end position="24"/>
    </location>
</feature>
<evidence type="ECO:0000313" key="3">
    <source>
        <dbReference type="Proteomes" id="UP000017048"/>
    </source>
</evidence>